<evidence type="ECO:0000256" key="7">
    <source>
        <dbReference type="ARBA" id="ARBA00035120"/>
    </source>
</evidence>
<gene>
    <name evidence="10" type="primary">fluC</name>
    <name evidence="10" type="synonym">crcB</name>
    <name evidence="11" type="ORF">L248_2873</name>
</gene>
<comment type="subcellular location">
    <subcellularLocation>
        <location evidence="1 10">Cell membrane</location>
        <topology evidence="1 10">Multi-pass membrane protein</topology>
    </subcellularLocation>
</comment>
<feature type="transmembrane region" description="Helical" evidence="10">
    <location>
        <begin position="67"/>
        <end position="90"/>
    </location>
</feature>
<keyword evidence="4 10" id="KW-1133">Transmembrane helix</keyword>
<comment type="activity regulation">
    <text evidence="10">Na(+) is not transported, but it plays an essential structural role and its presence is essential for fluoride channel function.</text>
</comment>
<dbReference type="STRING" id="1231336.L248_2873"/>
<keyword evidence="10" id="KW-0479">Metal-binding</keyword>
<evidence type="ECO:0000313" key="12">
    <source>
        <dbReference type="Proteomes" id="UP000030647"/>
    </source>
</evidence>
<feature type="transmembrane region" description="Helical" evidence="10">
    <location>
        <begin position="38"/>
        <end position="55"/>
    </location>
</feature>
<feature type="transmembrane region" description="Helical" evidence="10">
    <location>
        <begin position="12"/>
        <end position="32"/>
    </location>
</feature>
<comment type="catalytic activity">
    <reaction evidence="8">
        <text>fluoride(in) = fluoride(out)</text>
        <dbReference type="Rhea" id="RHEA:76159"/>
        <dbReference type="ChEBI" id="CHEBI:17051"/>
    </reaction>
    <physiologicalReaction direction="left-to-right" evidence="8">
        <dbReference type="Rhea" id="RHEA:76160"/>
    </physiologicalReaction>
</comment>
<keyword evidence="5 10" id="KW-0472">Membrane</keyword>
<feature type="transmembrane region" description="Helical" evidence="10">
    <location>
        <begin position="96"/>
        <end position="114"/>
    </location>
</feature>
<dbReference type="HAMAP" id="MF_00454">
    <property type="entry name" value="FluC"/>
    <property type="match status" value="1"/>
</dbReference>
<evidence type="ECO:0000256" key="10">
    <source>
        <dbReference type="HAMAP-Rule" id="MF_00454"/>
    </source>
</evidence>
<evidence type="ECO:0000256" key="1">
    <source>
        <dbReference type="ARBA" id="ARBA00004651"/>
    </source>
</evidence>
<evidence type="ECO:0000313" key="11">
    <source>
        <dbReference type="EMBL" id="ERL65198.1"/>
    </source>
</evidence>
<dbReference type="eggNOG" id="COG0239">
    <property type="taxonomic scope" value="Bacteria"/>
</dbReference>
<keyword evidence="10" id="KW-0915">Sodium</keyword>
<dbReference type="GO" id="GO:0046872">
    <property type="term" value="F:metal ion binding"/>
    <property type="evidence" value="ECO:0007669"/>
    <property type="project" value="UniProtKB-KW"/>
</dbReference>
<evidence type="ECO:0000256" key="3">
    <source>
        <dbReference type="ARBA" id="ARBA00022692"/>
    </source>
</evidence>
<keyword evidence="3 10" id="KW-0812">Transmembrane</keyword>
<dbReference type="Pfam" id="PF02537">
    <property type="entry name" value="CRCB"/>
    <property type="match status" value="1"/>
</dbReference>
<feature type="transmembrane region" description="Helical" evidence="10">
    <location>
        <begin position="126"/>
        <end position="148"/>
    </location>
</feature>
<keyword evidence="12" id="KW-1185">Reference proteome</keyword>
<dbReference type="GO" id="GO:0140114">
    <property type="term" value="P:cellular detoxification of fluoride"/>
    <property type="evidence" value="ECO:0007669"/>
    <property type="project" value="UniProtKB-UniRule"/>
</dbReference>
<dbReference type="HOGENOM" id="CLU_1413602_0_0_9"/>
<protein>
    <recommendedName>
        <fullName evidence="10">Fluoride-specific ion channel FluC</fullName>
    </recommendedName>
</protein>
<evidence type="ECO:0000256" key="4">
    <source>
        <dbReference type="ARBA" id="ARBA00022989"/>
    </source>
</evidence>
<dbReference type="PANTHER" id="PTHR28259:SF1">
    <property type="entry name" value="FLUORIDE EXPORT PROTEIN 1-RELATED"/>
    <property type="match status" value="1"/>
</dbReference>
<sequence>MNLQKVTDAGKLFFISESAMTFAATMTIVSLMTPAARVMTRAAGVFSFFIMKGMVKNMIMDKTARRGNGVVVFIGGAAGGLARYGLNWVIGDTSGFLGTMAENLVGSFLLAWLTAYAVDSDWPDRLVLGLGTGVLGGFTTFSTLMLATVSHLGRAPLQTLGFLLVNLVGGLVLAVTGYAWGFRGTTRREGAR</sequence>
<feature type="binding site" evidence="10">
    <location>
        <position position="139"/>
    </location>
    <ligand>
        <name>Na(+)</name>
        <dbReference type="ChEBI" id="CHEBI:29101"/>
        <note>structural</note>
    </ligand>
</feature>
<evidence type="ECO:0000256" key="2">
    <source>
        <dbReference type="ARBA" id="ARBA00022475"/>
    </source>
</evidence>
<keyword evidence="10" id="KW-0813">Transport</keyword>
<feature type="transmembrane region" description="Helical" evidence="10">
    <location>
        <begin position="160"/>
        <end position="182"/>
    </location>
</feature>
<evidence type="ECO:0000256" key="5">
    <source>
        <dbReference type="ARBA" id="ARBA00023136"/>
    </source>
</evidence>
<dbReference type="PANTHER" id="PTHR28259">
    <property type="entry name" value="FLUORIDE EXPORT PROTEIN 1-RELATED"/>
    <property type="match status" value="1"/>
</dbReference>
<dbReference type="EMBL" id="KI271588">
    <property type="protein sequence ID" value="ERL65198.1"/>
    <property type="molecule type" value="Genomic_DNA"/>
</dbReference>
<accession>U4TTI1</accession>
<keyword evidence="2 10" id="KW-1003">Cell membrane</keyword>
<organism evidence="11 12">
    <name type="scientific">Schleiferilactobacillus shenzhenensis LY-73</name>
    <dbReference type="NCBI Taxonomy" id="1231336"/>
    <lineage>
        <taxon>Bacteria</taxon>
        <taxon>Bacillati</taxon>
        <taxon>Bacillota</taxon>
        <taxon>Bacilli</taxon>
        <taxon>Lactobacillales</taxon>
        <taxon>Lactobacillaceae</taxon>
        <taxon>Schleiferilactobacillus</taxon>
    </lineage>
</organism>
<dbReference type="GO" id="GO:0005886">
    <property type="term" value="C:plasma membrane"/>
    <property type="evidence" value="ECO:0007669"/>
    <property type="project" value="UniProtKB-SubCell"/>
</dbReference>
<comment type="function">
    <text evidence="9 10">Fluoride-specific ion channel. Important for reducing fluoride concentration in the cell, thus reducing its toxicity.</text>
</comment>
<proteinExistence type="inferred from homology"/>
<feature type="binding site" evidence="10">
    <location>
        <position position="136"/>
    </location>
    <ligand>
        <name>Na(+)</name>
        <dbReference type="ChEBI" id="CHEBI:29101"/>
        <note>structural</note>
    </ligand>
</feature>
<keyword evidence="6 10" id="KW-0407">Ion channel</keyword>
<evidence type="ECO:0000256" key="6">
    <source>
        <dbReference type="ARBA" id="ARBA00023303"/>
    </source>
</evidence>
<evidence type="ECO:0000256" key="8">
    <source>
        <dbReference type="ARBA" id="ARBA00035585"/>
    </source>
</evidence>
<dbReference type="Proteomes" id="UP000030647">
    <property type="component" value="Unassembled WGS sequence"/>
</dbReference>
<dbReference type="AlphaFoldDB" id="U4TTI1"/>
<dbReference type="InterPro" id="IPR003691">
    <property type="entry name" value="FluC"/>
</dbReference>
<comment type="similarity">
    <text evidence="7 10">Belongs to the fluoride channel Fluc/FEX (TC 1.A.43) family.</text>
</comment>
<keyword evidence="10" id="KW-0406">Ion transport</keyword>
<dbReference type="GO" id="GO:0062054">
    <property type="term" value="F:fluoride channel activity"/>
    <property type="evidence" value="ECO:0007669"/>
    <property type="project" value="UniProtKB-UniRule"/>
</dbReference>
<reference evidence="12" key="1">
    <citation type="journal article" date="2013" name="Genome Announc.">
        <title>Whole-Genome Sequencing of Lactobacillus shenzhenensis Strain LY-73T.</title>
        <authorList>
            <person name="Lin Z."/>
            <person name="Liu Z."/>
            <person name="Yang R."/>
            <person name="Zou Y."/>
            <person name="Wan D."/>
            <person name="Chen J."/>
            <person name="Guo M."/>
            <person name="Zhao J."/>
            <person name="Fang C."/>
            <person name="Yang R."/>
            <person name="Liu F."/>
        </authorList>
    </citation>
    <scope>NUCLEOTIDE SEQUENCE [LARGE SCALE GENOMIC DNA]</scope>
    <source>
        <strain evidence="12">LY-73</strain>
    </source>
</reference>
<evidence type="ECO:0000256" key="9">
    <source>
        <dbReference type="ARBA" id="ARBA00049940"/>
    </source>
</evidence>
<name>U4TTI1_9LACO</name>